<feature type="transmembrane region" description="Helical" evidence="6">
    <location>
        <begin position="59"/>
        <end position="76"/>
    </location>
</feature>
<organism evidence="8 9">
    <name type="scientific">Brevibacterium yomogidense</name>
    <dbReference type="NCBI Taxonomy" id="946573"/>
    <lineage>
        <taxon>Bacteria</taxon>
        <taxon>Bacillati</taxon>
        <taxon>Actinomycetota</taxon>
        <taxon>Actinomycetes</taxon>
        <taxon>Micrococcales</taxon>
        <taxon>Brevibacteriaceae</taxon>
        <taxon>Brevibacterium</taxon>
    </lineage>
</organism>
<accession>A0A1X6X4V2</accession>
<dbReference type="PANTHER" id="PTHR35007:SF4">
    <property type="entry name" value="CONSERVED TRANSMEMBRANE PROTEIN-RELATED"/>
    <property type="match status" value="1"/>
</dbReference>
<proteinExistence type="predicted"/>
<name>A0A1X6X4V2_9MICO</name>
<keyword evidence="4 6" id="KW-1133">Transmembrane helix</keyword>
<dbReference type="AlphaFoldDB" id="A0A1X6X4V2"/>
<evidence type="ECO:0000313" key="9">
    <source>
        <dbReference type="Proteomes" id="UP000196581"/>
    </source>
</evidence>
<evidence type="ECO:0000256" key="2">
    <source>
        <dbReference type="ARBA" id="ARBA00022475"/>
    </source>
</evidence>
<dbReference type="Pfam" id="PF00482">
    <property type="entry name" value="T2SSF"/>
    <property type="match status" value="1"/>
</dbReference>
<evidence type="ECO:0000313" key="8">
    <source>
        <dbReference type="EMBL" id="SLM94005.1"/>
    </source>
</evidence>
<dbReference type="EMBL" id="FWFF01000004">
    <property type="protein sequence ID" value="SLM94005.1"/>
    <property type="molecule type" value="Genomic_DNA"/>
</dbReference>
<dbReference type="RefSeq" id="WP_087005068.1">
    <property type="nucleotide sequence ID" value="NZ_FWFF01000004.1"/>
</dbReference>
<dbReference type="Proteomes" id="UP000196581">
    <property type="component" value="Unassembled WGS sequence"/>
</dbReference>
<sequence length="290" mass="31363">MTTTLMGALCGVVLAAGLLFIWSSFWETRTRTRRRSPFVDELADDLVAADFPRVTPGHLAAISAGAAALVWLIGYAVTASAPISTCFAVFASAVPLAYVRRRSRSREVERRVLWPDAIDHLHSGVRAGMSLPEALAALAHRGPDGLRPVFHVFEDEYRATGSFTMALDAFKRASADPVADRIVAALAVTRDVGGTELGTLLRTLAHFLREDARTRSELKARQSWTVTGARLAVAAPWIVLALLATRSEAAAAYSTPGGMVLLLTGMVVSLSAYRVMKRIGRLPNEPRVLR</sequence>
<feature type="domain" description="Type II secretion system protein GspF" evidence="7">
    <location>
        <begin position="118"/>
        <end position="243"/>
    </location>
</feature>
<gene>
    <name evidence="8" type="ORF">FM105_03920</name>
</gene>
<feature type="transmembrane region" description="Helical" evidence="6">
    <location>
        <begin position="223"/>
        <end position="244"/>
    </location>
</feature>
<evidence type="ECO:0000256" key="6">
    <source>
        <dbReference type="SAM" id="Phobius"/>
    </source>
</evidence>
<feature type="transmembrane region" description="Helical" evidence="6">
    <location>
        <begin position="6"/>
        <end position="26"/>
    </location>
</feature>
<comment type="subcellular location">
    <subcellularLocation>
        <location evidence="1">Cell membrane</location>
        <topology evidence="1">Multi-pass membrane protein</topology>
    </subcellularLocation>
</comment>
<dbReference type="PANTHER" id="PTHR35007">
    <property type="entry name" value="INTEGRAL MEMBRANE PROTEIN-RELATED"/>
    <property type="match status" value="1"/>
</dbReference>
<keyword evidence="3 6" id="KW-0812">Transmembrane</keyword>
<keyword evidence="9" id="KW-1185">Reference proteome</keyword>
<dbReference type="InterPro" id="IPR018076">
    <property type="entry name" value="T2SS_GspF_dom"/>
</dbReference>
<reference evidence="9" key="1">
    <citation type="submission" date="2017-02" db="EMBL/GenBank/DDBJ databases">
        <authorList>
            <person name="Dridi B."/>
        </authorList>
    </citation>
    <scope>NUCLEOTIDE SEQUENCE [LARGE SCALE GENOMIC DNA]</scope>
    <source>
        <strain evidence="9">B Co 03.10</strain>
    </source>
</reference>
<keyword evidence="2" id="KW-1003">Cell membrane</keyword>
<dbReference type="GO" id="GO:0005886">
    <property type="term" value="C:plasma membrane"/>
    <property type="evidence" value="ECO:0007669"/>
    <property type="project" value="UniProtKB-SubCell"/>
</dbReference>
<evidence type="ECO:0000256" key="3">
    <source>
        <dbReference type="ARBA" id="ARBA00022692"/>
    </source>
</evidence>
<protein>
    <submittedName>
        <fullName evidence="8">Flp pilus assembly protein TadB</fullName>
    </submittedName>
</protein>
<evidence type="ECO:0000259" key="7">
    <source>
        <dbReference type="Pfam" id="PF00482"/>
    </source>
</evidence>
<feature type="transmembrane region" description="Helical" evidence="6">
    <location>
        <begin position="250"/>
        <end position="273"/>
    </location>
</feature>
<keyword evidence="5 6" id="KW-0472">Membrane</keyword>
<evidence type="ECO:0000256" key="1">
    <source>
        <dbReference type="ARBA" id="ARBA00004651"/>
    </source>
</evidence>
<evidence type="ECO:0000256" key="4">
    <source>
        <dbReference type="ARBA" id="ARBA00022989"/>
    </source>
</evidence>
<feature type="transmembrane region" description="Helical" evidence="6">
    <location>
        <begin position="82"/>
        <end position="99"/>
    </location>
</feature>
<evidence type="ECO:0000256" key="5">
    <source>
        <dbReference type="ARBA" id="ARBA00023136"/>
    </source>
</evidence>